<dbReference type="EMBL" id="WUUL01000009">
    <property type="protein sequence ID" value="MXQ54703.1"/>
    <property type="molecule type" value="Genomic_DNA"/>
</dbReference>
<keyword evidence="2 4" id="KW-0472">Membrane</keyword>
<evidence type="ECO:0000313" key="6">
    <source>
        <dbReference type="Proteomes" id="UP000430692"/>
    </source>
</evidence>
<evidence type="ECO:0000256" key="2">
    <source>
        <dbReference type="ARBA" id="ARBA00023136"/>
    </source>
</evidence>
<evidence type="ECO:0000256" key="3">
    <source>
        <dbReference type="SAM" id="MobiDB-lite"/>
    </source>
</evidence>
<dbReference type="InterPro" id="IPR050768">
    <property type="entry name" value="UPF0353/GerABKA_families"/>
</dbReference>
<dbReference type="PIRSF" id="PIRSF005690">
    <property type="entry name" value="GerBA"/>
    <property type="match status" value="1"/>
</dbReference>
<protein>
    <submittedName>
        <fullName evidence="5">Spore germination protein</fullName>
    </submittedName>
</protein>
<feature type="transmembrane region" description="Helical" evidence="4">
    <location>
        <begin position="282"/>
        <end position="303"/>
    </location>
</feature>
<name>A0A6I4VUM7_9BACL</name>
<dbReference type="Pfam" id="PF03323">
    <property type="entry name" value="GerA"/>
    <property type="match status" value="1"/>
</dbReference>
<dbReference type="GO" id="GO:0016020">
    <property type="term" value="C:membrane"/>
    <property type="evidence" value="ECO:0007669"/>
    <property type="project" value="InterPro"/>
</dbReference>
<dbReference type="GO" id="GO:0009847">
    <property type="term" value="P:spore germination"/>
    <property type="evidence" value="ECO:0007669"/>
    <property type="project" value="InterPro"/>
</dbReference>
<keyword evidence="4" id="KW-1133">Transmembrane helix</keyword>
<evidence type="ECO:0000256" key="4">
    <source>
        <dbReference type="SAM" id="Phobius"/>
    </source>
</evidence>
<dbReference type="AlphaFoldDB" id="A0A6I4VUM7"/>
<feature type="transmembrane region" description="Helical" evidence="4">
    <location>
        <begin position="444"/>
        <end position="469"/>
    </location>
</feature>
<comment type="similarity">
    <text evidence="1">Belongs to the GerABKA family.</text>
</comment>
<reference evidence="5 6" key="1">
    <citation type="submission" date="2019-12" db="EMBL/GenBank/DDBJ databases">
        <title>Whole-genome analyses of novel actinobacteria.</title>
        <authorList>
            <person name="Sahin N."/>
            <person name="Saygin H."/>
        </authorList>
    </citation>
    <scope>NUCLEOTIDE SEQUENCE [LARGE SCALE GENOMIC DNA]</scope>
    <source>
        <strain evidence="5 6">KC615</strain>
    </source>
</reference>
<feature type="compositionally biased region" description="Polar residues" evidence="3">
    <location>
        <begin position="1"/>
        <end position="12"/>
    </location>
</feature>
<feature type="transmembrane region" description="Helical" evidence="4">
    <location>
        <begin position="324"/>
        <end position="343"/>
    </location>
</feature>
<organism evidence="5 6">
    <name type="scientific">Shimazuella alba</name>
    <dbReference type="NCBI Taxonomy" id="2690964"/>
    <lineage>
        <taxon>Bacteria</taxon>
        <taxon>Bacillati</taxon>
        <taxon>Bacillota</taxon>
        <taxon>Bacilli</taxon>
        <taxon>Bacillales</taxon>
        <taxon>Thermoactinomycetaceae</taxon>
        <taxon>Shimazuella</taxon>
    </lineage>
</organism>
<proteinExistence type="inferred from homology"/>
<sequence length="524" mass="58230">MTKWQQKNTSENQKIEKNDSGHQSIISKPNDFTTDIHVNLNQIKQAIGHNTDVIFRSFLLGSTGIEASIVYVDGLVDKKLIQDQILKSMIYDLAGIFSRETLPTPDHLKDWINNQVIALSEIKEEKSLDSTIISILSGSTALLINNIDIIFLLGTVSFKSRSIEEPITESLVRGPREGFNENLADNRALLRKGLPDPSLTMVEYEVGQRSKKKLLLLYLEGLTNPDLISITKDRIEKFDLDIALESGYIEQFIQDDHLSPFPQVQSTERPDRVIAALTEGRVAILLDGTPFALIVPVTFSMFLQSPEDYYERWIPGSLIRILRYLAAFATVFLPSIYISFISFHQGLIPTKLAISIAATREGVPFPSVIEALLMETAIEVLREAGLRLPRPVGQTVGLVGGLVVGEAAVKAGIVSPIMVIIVAITAISSFAIPQYGAGIALRMLRFGSMLCAAIWGLYGVILFFILLAIHLCKLKSFGVPYVSPAAPYSISGWKDFIVRFPLMTMKNRPQMMHVLDDKRQKDDV</sequence>
<accession>A0A6I4VUM7</accession>
<feature type="region of interest" description="Disordered" evidence="3">
    <location>
        <begin position="1"/>
        <end position="26"/>
    </location>
</feature>
<comment type="caution">
    <text evidence="5">The sequence shown here is derived from an EMBL/GenBank/DDBJ whole genome shotgun (WGS) entry which is preliminary data.</text>
</comment>
<keyword evidence="4" id="KW-0812">Transmembrane</keyword>
<gene>
    <name evidence="5" type="ORF">GSM42_13460</name>
</gene>
<dbReference type="PANTHER" id="PTHR22550">
    <property type="entry name" value="SPORE GERMINATION PROTEIN"/>
    <property type="match status" value="1"/>
</dbReference>
<keyword evidence="6" id="KW-1185">Reference proteome</keyword>
<dbReference type="Proteomes" id="UP000430692">
    <property type="component" value="Unassembled WGS sequence"/>
</dbReference>
<feature type="transmembrane region" description="Helical" evidence="4">
    <location>
        <begin position="413"/>
        <end position="432"/>
    </location>
</feature>
<dbReference type="InterPro" id="IPR004995">
    <property type="entry name" value="Spore_Ger"/>
</dbReference>
<evidence type="ECO:0000256" key="1">
    <source>
        <dbReference type="ARBA" id="ARBA00005278"/>
    </source>
</evidence>
<dbReference type="PANTHER" id="PTHR22550:SF5">
    <property type="entry name" value="LEUCINE ZIPPER PROTEIN 4"/>
    <property type="match status" value="1"/>
</dbReference>
<evidence type="ECO:0000313" key="5">
    <source>
        <dbReference type="EMBL" id="MXQ54703.1"/>
    </source>
</evidence>